<protein>
    <submittedName>
        <fullName evidence="2">Methyltransferase family protein</fullName>
    </submittedName>
</protein>
<name>A0A543CPG1_9ACTN</name>
<keyword evidence="2" id="KW-0489">Methyltransferase</keyword>
<dbReference type="Proteomes" id="UP000316096">
    <property type="component" value="Unassembled WGS sequence"/>
</dbReference>
<dbReference type="GO" id="GO:0008168">
    <property type="term" value="F:methyltransferase activity"/>
    <property type="evidence" value="ECO:0007669"/>
    <property type="project" value="UniProtKB-KW"/>
</dbReference>
<keyword evidence="3" id="KW-1185">Reference proteome</keyword>
<keyword evidence="2" id="KW-0808">Transferase</keyword>
<dbReference type="SUPFAM" id="SSF53335">
    <property type="entry name" value="S-adenosyl-L-methionine-dependent methyltransferases"/>
    <property type="match status" value="1"/>
</dbReference>
<feature type="domain" description="Methyltransferase" evidence="1">
    <location>
        <begin position="48"/>
        <end position="137"/>
    </location>
</feature>
<evidence type="ECO:0000313" key="3">
    <source>
        <dbReference type="Proteomes" id="UP000316096"/>
    </source>
</evidence>
<organism evidence="2 3">
    <name type="scientific">Actinoallomurus bryophytorum</name>
    <dbReference type="NCBI Taxonomy" id="1490222"/>
    <lineage>
        <taxon>Bacteria</taxon>
        <taxon>Bacillati</taxon>
        <taxon>Actinomycetota</taxon>
        <taxon>Actinomycetes</taxon>
        <taxon>Streptosporangiales</taxon>
        <taxon>Thermomonosporaceae</taxon>
        <taxon>Actinoallomurus</taxon>
    </lineage>
</organism>
<dbReference type="Pfam" id="PF13649">
    <property type="entry name" value="Methyltransf_25"/>
    <property type="match status" value="1"/>
</dbReference>
<evidence type="ECO:0000259" key="1">
    <source>
        <dbReference type="Pfam" id="PF13649"/>
    </source>
</evidence>
<dbReference type="InterPro" id="IPR029063">
    <property type="entry name" value="SAM-dependent_MTases_sf"/>
</dbReference>
<accession>A0A543CPG1</accession>
<evidence type="ECO:0000313" key="2">
    <source>
        <dbReference type="EMBL" id="TQL98996.1"/>
    </source>
</evidence>
<dbReference type="CDD" id="cd02440">
    <property type="entry name" value="AdoMet_MTases"/>
    <property type="match status" value="1"/>
</dbReference>
<dbReference type="GO" id="GO:0032259">
    <property type="term" value="P:methylation"/>
    <property type="evidence" value="ECO:0007669"/>
    <property type="project" value="UniProtKB-KW"/>
</dbReference>
<gene>
    <name evidence="2" type="ORF">FB559_4649</name>
</gene>
<dbReference type="AlphaFoldDB" id="A0A543CPG1"/>
<dbReference type="InterPro" id="IPR041698">
    <property type="entry name" value="Methyltransf_25"/>
</dbReference>
<sequence>MKDVVPGPAGHRDRDRWNAKYAERTRPSFAAHRLAVRALSLPLPEGPVLDLACGTSGSALLAAARGHRVVAVDLSEVALGLLGEEAARRGLGDLVTLVHADLRSWRPRPSGCSLVLCTGYWDRELFASAAEAVRPGGALVWEALTLEARRERPHLPAAWCLGPDEPASLLPAGFTVADALPPSATKRGILAQRT</sequence>
<dbReference type="OrthoDB" id="3471769at2"/>
<reference evidence="2 3" key="1">
    <citation type="submission" date="2019-06" db="EMBL/GenBank/DDBJ databases">
        <title>Sequencing the genomes of 1000 actinobacteria strains.</title>
        <authorList>
            <person name="Klenk H.-P."/>
        </authorList>
    </citation>
    <scope>NUCLEOTIDE SEQUENCE [LARGE SCALE GENOMIC DNA]</scope>
    <source>
        <strain evidence="2 3">DSM 102200</strain>
    </source>
</reference>
<proteinExistence type="predicted"/>
<dbReference type="RefSeq" id="WP_141957533.1">
    <property type="nucleotide sequence ID" value="NZ_VFOZ01000001.1"/>
</dbReference>
<dbReference type="Gene3D" id="3.40.50.150">
    <property type="entry name" value="Vaccinia Virus protein VP39"/>
    <property type="match status" value="1"/>
</dbReference>
<dbReference type="EMBL" id="VFOZ01000001">
    <property type="protein sequence ID" value="TQL98996.1"/>
    <property type="molecule type" value="Genomic_DNA"/>
</dbReference>
<comment type="caution">
    <text evidence="2">The sequence shown here is derived from an EMBL/GenBank/DDBJ whole genome shotgun (WGS) entry which is preliminary data.</text>
</comment>